<sequence>MTGIRARPGMVPVDRAELVTRDIDLLADLIGELYVEHTPSFSCPDPNLVHGGLRSATAGGLNVSLTRYGGLAYSAKVSPTSPPVACVYLRGSGVIATAREELRVTGGDVFMMPAHLSSTAEIDDADAIAMRVPWAAADALAEASTGLPAGDLRFEAMAPVSADAGQLFAIMAEFIYGELVNSEATEISALLVQEMTRMAAAAFLETFPNTAMTAGYLPGSGWVPPASARQAAGFIDAYVDQPITLDQIAAVAGLTGQALEHAFRRHYDTTPIGYLHRVRLERARAHLQAAEPGDGTTVAGVARQWGWASQAYFAAAYLQRFGVLPIHTLHTR</sequence>
<gene>
    <name evidence="5" type="ORF">EAS64_02810</name>
</gene>
<keyword evidence="6" id="KW-1185">Reference proteome</keyword>
<reference evidence="5 6" key="1">
    <citation type="submission" date="2018-11" db="EMBL/GenBank/DDBJ databases">
        <title>Trebonia kvetii gen.nov., sp.nov., a novel acidophilic actinobacterium, and proposal of the new actinobacterial family Treboniaceae fam. nov.</title>
        <authorList>
            <person name="Rapoport D."/>
            <person name="Sagova-Mareckova M."/>
            <person name="Sedlacek I."/>
            <person name="Provaznik J."/>
            <person name="Kralova S."/>
            <person name="Pavlinic D."/>
            <person name="Benes V."/>
            <person name="Kopecky J."/>
        </authorList>
    </citation>
    <scope>NUCLEOTIDE SEQUENCE [LARGE SCALE GENOMIC DNA]</scope>
    <source>
        <strain evidence="5 6">15Tr583</strain>
    </source>
</reference>
<dbReference type="InterPro" id="IPR035418">
    <property type="entry name" value="AraC-bd_2"/>
</dbReference>
<dbReference type="GO" id="GO:0043565">
    <property type="term" value="F:sequence-specific DNA binding"/>
    <property type="evidence" value="ECO:0007669"/>
    <property type="project" value="InterPro"/>
</dbReference>
<evidence type="ECO:0000259" key="4">
    <source>
        <dbReference type="PROSITE" id="PS01124"/>
    </source>
</evidence>
<name>A0A6P2C8P0_9ACTN</name>
<feature type="domain" description="HTH araC/xylS-type" evidence="4">
    <location>
        <begin position="229"/>
        <end position="331"/>
    </location>
</feature>
<dbReference type="Gene3D" id="1.10.10.60">
    <property type="entry name" value="Homeodomain-like"/>
    <property type="match status" value="1"/>
</dbReference>
<dbReference type="AlphaFoldDB" id="A0A6P2C8P0"/>
<dbReference type="OrthoDB" id="5464689at2"/>
<evidence type="ECO:0000256" key="3">
    <source>
        <dbReference type="ARBA" id="ARBA00023163"/>
    </source>
</evidence>
<evidence type="ECO:0000313" key="6">
    <source>
        <dbReference type="Proteomes" id="UP000460272"/>
    </source>
</evidence>
<dbReference type="SUPFAM" id="SSF46689">
    <property type="entry name" value="Homeodomain-like"/>
    <property type="match status" value="1"/>
</dbReference>
<evidence type="ECO:0000256" key="2">
    <source>
        <dbReference type="ARBA" id="ARBA00023125"/>
    </source>
</evidence>
<dbReference type="Proteomes" id="UP000460272">
    <property type="component" value="Unassembled WGS sequence"/>
</dbReference>
<organism evidence="5 6">
    <name type="scientific">Trebonia kvetii</name>
    <dbReference type="NCBI Taxonomy" id="2480626"/>
    <lineage>
        <taxon>Bacteria</taxon>
        <taxon>Bacillati</taxon>
        <taxon>Actinomycetota</taxon>
        <taxon>Actinomycetes</taxon>
        <taxon>Streptosporangiales</taxon>
        <taxon>Treboniaceae</taxon>
        <taxon>Trebonia</taxon>
    </lineage>
</organism>
<protein>
    <submittedName>
        <fullName evidence="5">AraC family transcriptional regulator</fullName>
    </submittedName>
</protein>
<dbReference type="RefSeq" id="WP_145851126.1">
    <property type="nucleotide sequence ID" value="NZ_RPFW01000001.1"/>
</dbReference>
<keyword evidence="1" id="KW-0805">Transcription regulation</keyword>
<dbReference type="InterPro" id="IPR050204">
    <property type="entry name" value="AraC_XylS_family_regulators"/>
</dbReference>
<evidence type="ECO:0000256" key="1">
    <source>
        <dbReference type="ARBA" id="ARBA00023015"/>
    </source>
</evidence>
<dbReference type="EMBL" id="RPFW01000001">
    <property type="protein sequence ID" value="TVZ06371.1"/>
    <property type="molecule type" value="Genomic_DNA"/>
</dbReference>
<dbReference type="Pfam" id="PF12833">
    <property type="entry name" value="HTH_18"/>
    <property type="match status" value="1"/>
</dbReference>
<comment type="caution">
    <text evidence="5">The sequence shown here is derived from an EMBL/GenBank/DDBJ whole genome shotgun (WGS) entry which is preliminary data.</text>
</comment>
<dbReference type="PANTHER" id="PTHR46796">
    <property type="entry name" value="HTH-TYPE TRANSCRIPTIONAL ACTIVATOR RHAS-RELATED"/>
    <property type="match status" value="1"/>
</dbReference>
<dbReference type="PROSITE" id="PS01124">
    <property type="entry name" value="HTH_ARAC_FAMILY_2"/>
    <property type="match status" value="1"/>
</dbReference>
<dbReference type="SMART" id="SM00342">
    <property type="entry name" value="HTH_ARAC"/>
    <property type="match status" value="1"/>
</dbReference>
<dbReference type="InterPro" id="IPR009057">
    <property type="entry name" value="Homeodomain-like_sf"/>
</dbReference>
<evidence type="ECO:0000313" key="5">
    <source>
        <dbReference type="EMBL" id="TVZ06371.1"/>
    </source>
</evidence>
<dbReference type="GO" id="GO:0003700">
    <property type="term" value="F:DNA-binding transcription factor activity"/>
    <property type="evidence" value="ECO:0007669"/>
    <property type="project" value="InterPro"/>
</dbReference>
<accession>A0A6P2C8P0</accession>
<dbReference type="InterPro" id="IPR018060">
    <property type="entry name" value="HTH_AraC"/>
</dbReference>
<keyword evidence="2" id="KW-0238">DNA-binding</keyword>
<keyword evidence="3" id="KW-0804">Transcription</keyword>
<dbReference type="Pfam" id="PF14525">
    <property type="entry name" value="AraC_binding_2"/>
    <property type="match status" value="1"/>
</dbReference>
<proteinExistence type="predicted"/>
<dbReference type="PANTHER" id="PTHR46796:SF12">
    <property type="entry name" value="HTH-TYPE DNA-BINDING TRANSCRIPTIONAL ACTIVATOR EUTR"/>
    <property type="match status" value="1"/>
</dbReference>